<protein>
    <submittedName>
        <fullName evidence="5">Gasdermin E</fullName>
    </submittedName>
</protein>
<evidence type="ECO:0000259" key="4">
    <source>
        <dbReference type="Pfam" id="PF04598"/>
    </source>
</evidence>
<keyword evidence="3" id="KW-0472">Membrane</keyword>
<dbReference type="GO" id="GO:0012501">
    <property type="term" value="P:programmed cell death"/>
    <property type="evidence" value="ECO:0007669"/>
    <property type="project" value="InterPro"/>
</dbReference>
<proteinExistence type="inferred from homology"/>
<comment type="subcellular location">
    <subcellularLocation>
        <location evidence="1">Endomembrane system</location>
    </subcellularLocation>
</comment>
<dbReference type="InterPro" id="IPR042377">
    <property type="entry name" value="GSDME"/>
</dbReference>
<dbReference type="GeneTree" id="ENSGT00940000155880"/>
<reference evidence="5" key="1">
    <citation type="submission" date="2023-09" db="UniProtKB">
        <authorList>
            <consortium name="Ensembl"/>
        </authorList>
    </citation>
    <scope>IDENTIFICATION</scope>
</reference>
<dbReference type="PANTHER" id="PTHR15207:SF3">
    <property type="entry name" value="DEAFNESS, AUTOSOMAL DOMINANT 5-RELATED"/>
    <property type="match status" value="1"/>
</dbReference>
<dbReference type="Pfam" id="PF04598">
    <property type="entry name" value="Gasdermin"/>
    <property type="match status" value="1"/>
</dbReference>
<name>A0A3B5AS56_9TELE</name>
<evidence type="ECO:0000256" key="1">
    <source>
        <dbReference type="ARBA" id="ARBA00004308"/>
    </source>
</evidence>
<dbReference type="Ensembl" id="ENSSPAT00000016623.1">
    <property type="protein sequence ID" value="ENSSPAP00000016362.1"/>
    <property type="gene ID" value="ENSSPAG00000012321.1"/>
</dbReference>
<dbReference type="GO" id="GO:0012505">
    <property type="term" value="C:endomembrane system"/>
    <property type="evidence" value="ECO:0007669"/>
    <property type="project" value="UniProtKB-SubCell"/>
</dbReference>
<dbReference type="GO" id="GO:0005737">
    <property type="term" value="C:cytoplasm"/>
    <property type="evidence" value="ECO:0007669"/>
    <property type="project" value="TreeGrafter"/>
</dbReference>
<dbReference type="GO" id="GO:0009617">
    <property type="term" value="P:response to bacterium"/>
    <property type="evidence" value="ECO:0007669"/>
    <property type="project" value="Ensembl"/>
</dbReference>
<dbReference type="PANTHER" id="PTHR15207">
    <property type="entry name" value="NONSYNDROMIC HEARING IMPAIRMENT PROTEIN"/>
    <property type="match status" value="1"/>
</dbReference>
<dbReference type="InterPro" id="IPR040460">
    <property type="entry name" value="Gasdermin_pore"/>
</dbReference>
<evidence type="ECO:0000313" key="5">
    <source>
        <dbReference type="Ensembl" id="ENSSPAP00000016362.1"/>
    </source>
</evidence>
<dbReference type="AlphaFoldDB" id="A0A3B5AS56"/>
<feature type="domain" description="Gasdermin pore forming" evidence="4">
    <location>
        <begin position="1"/>
        <end position="180"/>
    </location>
</feature>
<evidence type="ECO:0000256" key="3">
    <source>
        <dbReference type="ARBA" id="ARBA00023136"/>
    </source>
</evidence>
<evidence type="ECO:0000256" key="2">
    <source>
        <dbReference type="ARBA" id="ARBA00009279"/>
    </source>
</evidence>
<dbReference type="STRING" id="144197.ENSSPAP00000016362"/>
<comment type="similarity">
    <text evidence="2">Belongs to the gasdermin family.</text>
</comment>
<accession>A0A3B5AS56</accession>
<organism evidence="5">
    <name type="scientific">Stegastes partitus</name>
    <name type="common">bicolor damselfish</name>
    <dbReference type="NCBI Taxonomy" id="144197"/>
    <lineage>
        <taxon>Eukaryota</taxon>
        <taxon>Metazoa</taxon>
        <taxon>Chordata</taxon>
        <taxon>Craniata</taxon>
        <taxon>Vertebrata</taxon>
        <taxon>Euteleostomi</taxon>
        <taxon>Actinopterygii</taxon>
        <taxon>Neopterygii</taxon>
        <taxon>Teleostei</taxon>
        <taxon>Neoteleostei</taxon>
        <taxon>Acanthomorphata</taxon>
        <taxon>Ovalentaria</taxon>
        <taxon>Pomacentridae</taxon>
        <taxon>Stegastes</taxon>
    </lineage>
</organism>
<sequence length="405" mass="43959">MFAIATRNFVEEVDNGGLLIPVSSVNDSIAPLRVRKRYWFWQKHKYLPTDFVLSDLLTGDTPIKPVVVETDFIKFTGTFGDNIQGGVNASFVRTSANVGGKRSAKLQSLFGSLKKEEVDVQKLLRDSKDRVLDMSHDLIQQTKEKPRQLLGIVKECIVTTQPCSVIEEVQQGGQCGASLTICGPNIIFHICGCLKCILSSSELCLMSNTDGGFEVDGPVKKGVVSVCRAAADSSANKLEKLSDNFQLLSALPESTRSSLLQQITKLMQDRAAISALQSVVSGTRRSCRCTNITKSYKILTLQCGQEGSAQSTSVLTALHLITSALDGEKSYSLHGLYYSIFCFYKMNCVCGNGELPLSSHLFASSNVSLKKDGDVVKTEINPEPGHLPLVLCIAVRGLASLAHSV</sequence>
<dbReference type="GO" id="GO:0042472">
    <property type="term" value="P:inner ear morphogenesis"/>
    <property type="evidence" value="ECO:0007669"/>
    <property type="project" value="Ensembl"/>
</dbReference>
<dbReference type="GO" id="GO:0070269">
    <property type="term" value="P:pyroptotic inflammatory response"/>
    <property type="evidence" value="ECO:0007669"/>
    <property type="project" value="Ensembl"/>
</dbReference>